<sequence length="146" mass="17334">MDLENNIRPDEPRKILFYGYDEKEREAITDFLIDIEEFNFLFVDESLLDFKVKNLVYNDEFENTIYNNIPDEIISMKFMLVSGFSNKEINNLSSLLKNKGFPRPLIATLTEQNRKLKFIDLLKEIHKEHNYVLSKLKQKQNNQGIP</sequence>
<protein>
    <submittedName>
        <fullName evidence="1">Uncharacterized protein</fullName>
    </submittedName>
</protein>
<proteinExistence type="predicted"/>
<name>A0A1V4I790_9FIRM</name>
<dbReference type="Pfam" id="PF12646">
    <property type="entry name" value="DUF3783"/>
    <property type="match status" value="1"/>
</dbReference>
<dbReference type="EMBL" id="MZGW01000003">
    <property type="protein sequence ID" value="OPJ55813.1"/>
    <property type="molecule type" value="Genomic_DNA"/>
</dbReference>
<evidence type="ECO:0000313" key="2">
    <source>
        <dbReference type="Proteomes" id="UP000190140"/>
    </source>
</evidence>
<dbReference type="Proteomes" id="UP000190140">
    <property type="component" value="Unassembled WGS sequence"/>
</dbReference>
<reference evidence="1 2" key="1">
    <citation type="submission" date="2017-03" db="EMBL/GenBank/DDBJ databases">
        <title>Genome sequence of Clostridium thermoalcaliphilum DSM 7309.</title>
        <authorList>
            <person name="Poehlein A."/>
            <person name="Daniel R."/>
        </authorList>
    </citation>
    <scope>NUCLEOTIDE SEQUENCE [LARGE SCALE GENOMIC DNA]</scope>
    <source>
        <strain evidence="1 2">DSM 7309</strain>
    </source>
</reference>
<dbReference type="InterPro" id="IPR016621">
    <property type="entry name" value="UCP014543"/>
</dbReference>
<dbReference type="AlphaFoldDB" id="A0A1V4I790"/>
<gene>
    <name evidence="1" type="ORF">CLOTH_09910</name>
</gene>
<comment type="caution">
    <text evidence="1">The sequence shown here is derived from an EMBL/GenBank/DDBJ whole genome shotgun (WGS) entry which is preliminary data.</text>
</comment>
<evidence type="ECO:0000313" key="1">
    <source>
        <dbReference type="EMBL" id="OPJ55813.1"/>
    </source>
</evidence>
<keyword evidence="2" id="KW-1185">Reference proteome</keyword>
<accession>A0A1V4I790</accession>
<organism evidence="1 2">
    <name type="scientific">Alkalithermobacter paradoxus</name>
    <dbReference type="NCBI Taxonomy" id="29349"/>
    <lineage>
        <taxon>Bacteria</taxon>
        <taxon>Bacillati</taxon>
        <taxon>Bacillota</taxon>
        <taxon>Clostridia</taxon>
        <taxon>Peptostreptococcales</taxon>
        <taxon>Tepidibacteraceae</taxon>
        <taxon>Alkalithermobacter</taxon>
    </lineage>
</organism>